<evidence type="ECO:0000256" key="5">
    <source>
        <dbReference type="RuleBase" id="RU364069"/>
    </source>
</evidence>
<evidence type="ECO:0000256" key="1">
    <source>
        <dbReference type="ARBA" id="ARBA00001298"/>
    </source>
</evidence>
<evidence type="ECO:0000256" key="4">
    <source>
        <dbReference type="ARBA" id="ARBA00019595"/>
    </source>
</evidence>
<dbReference type="Gene3D" id="2.60.120.10">
    <property type="entry name" value="Jelly Rolls"/>
    <property type="match status" value="1"/>
</dbReference>
<dbReference type="NCBIfam" id="TIGR01221">
    <property type="entry name" value="rmlC"/>
    <property type="match status" value="1"/>
</dbReference>
<dbReference type="Pfam" id="PF00908">
    <property type="entry name" value="dTDP_sugar_isom"/>
    <property type="match status" value="1"/>
</dbReference>
<evidence type="ECO:0000313" key="7">
    <source>
        <dbReference type="Proteomes" id="UP001235094"/>
    </source>
</evidence>
<comment type="function">
    <text evidence="2 5">Catalyzes the epimerization of the C3' and C5'positions of dTDP-6-deoxy-D-xylo-4-hexulose, forming dTDP-6-deoxy-L-lyxo-4-hexulose.</text>
</comment>
<dbReference type="CDD" id="cd00438">
    <property type="entry name" value="cupin_RmlC"/>
    <property type="match status" value="1"/>
</dbReference>
<name>A0ABU0LTY3_9HYPH</name>
<organism evidence="6 7">
    <name type="scientific">Ancylobacter amanitiformis</name>
    <dbReference type="NCBI Taxonomy" id="217069"/>
    <lineage>
        <taxon>Bacteria</taxon>
        <taxon>Pseudomonadati</taxon>
        <taxon>Pseudomonadota</taxon>
        <taxon>Alphaproteobacteria</taxon>
        <taxon>Hyphomicrobiales</taxon>
        <taxon>Xanthobacteraceae</taxon>
        <taxon>Ancylobacter</taxon>
    </lineage>
</organism>
<evidence type="ECO:0000256" key="2">
    <source>
        <dbReference type="ARBA" id="ARBA00001997"/>
    </source>
</evidence>
<protein>
    <recommendedName>
        <fullName evidence="4 5">dTDP-4-dehydrorhamnose 3,5-epimerase</fullName>
        <ecNumber evidence="3 5">5.1.3.13</ecNumber>
    </recommendedName>
    <alternativeName>
        <fullName evidence="5">Thymidine diphospho-4-keto-rhamnose 3,5-epimerase</fullName>
    </alternativeName>
</protein>
<dbReference type="InterPro" id="IPR000888">
    <property type="entry name" value="RmlC-like"/>
</dbReference>
<comment type="catalytic activity">
    <reaction evidence="1 5">
        <text>dTDP-4-dehydro-6-deoxy-alpha-D-glucose = dTDP-4-dehydro-beta-L-rhamnose</text>
        <dbReference type="Rhea" id="RHEA:16969"/>
        <dbReference type="ChEBI" id="CHEBI:57649"/>
        <dbReference type="ChEBI" id="CHEBI:62830"/>
        <dbReference type="EC" id="5.1.3.13"/>
    </reaction>
</comment>
<accession>A0ABU0LTY3</accession>
<proteinExistence type="inferred from homology"/>
<dbReference type="GO" id="GO:0008830">
    <property type="term" value="F:dTDP-4-dehydrorhamnose 3,5-epimerase activity"/>
    <property type="evidence" value="ECO:0007669"/>
    <property type="project" value="UniProtKB-EC"/>
</dbReference>
<dbReference type="EC" id="5.1.3.13" evidence="3 5"/>
<dbReference type="PANTHER" id="PTHR21047">
    <property type="entry name" value="DTDP-6-DEOXY-D-GLUCOSE-3,5 EPIMERASE"/>
    <property type="match status" value="1"/>
</dbReference>
<dbReference type="RefSeq" id="WP_306890852.1">
    <property type="nucleotide sequence ID" value="NZ_JAUSVR010000010.1"/>
</dbReference>
<dbReference type="PANTHER" id="PTHR21047:SF2">
    <property type="entry name" value="THYMIDINE DIPHOSPHO-4-KETO-RHAMNOSE 3,5-EPIMERASE"/>
    <property type="match status" value="1"/>
</dbReference>
<dbReference type="InterPro" id="IPR011051">
    <property type="entry name" value="RmlC_Cupin_sf"/>
</dbReference>
<dbReference type="Proteomes" id="UP001235094">
    <property type="component" value="Unassembled WGS sequence"/>
</dbReference>
<comment type="similarity">
    <text evidence="5">Belongs to the dTDP-4-dehydrorhamnose 3,5-epimerase family.</text>
</comment>
<dbReference type="EMBL" id="JAUSVR010000010">
    <property type="protein sequence ID" value="MDQ0512172.1"/>
    <property type="molecule type" value="Genomic_DNA"/>
</dbReference>
<comment type="pathway">
    <text evidence="5">Carbohydrate biosynthesis; dTDP-L-rhamnose biosynthesis.</text>
</comment>
<sequence>MKFHKTPLEGAYLIELERRGDDRGFFARFFCEKEFGAQGLETRFVQVNNSLSSKAGTLRGLHYQLPPAGEVKLVRAIKGALWDCIVDLRAGSPTFGKWFGAELNDDNRLMMYVPRGFAHALITLTDNVEALYLVSEFYAPQQERGVRWNDPAIGIEWPIQPTEISDKDAAWPDLNDAFHGMESMRGLT</sequence>
<dbReference type="SUPFAM" id="SSF51182">
    <property type="entry name" value="RmlC-like cupins"/>
    <property type="match status" value="1"/>
</dbReference>
<dbReference type="InterPro" id="IPR014710">
    <property type="entry name" value="RmlC-like_jellyroll"/>
</dbReference>
<evidence type="ECO:0000313" key="6">
    <source>
        <dbReference type="EMBL" id="MDQ0512172.1"/>
    </source>
</evidence>
<comment type="subunit">
    <text evidence="5">Homodimer.</text>
</comment>
<evidence type="ECO:0000256" key="3">
    <source>
        <dbReference type="ARBA" id="ARBA00012098"/>
    </source>
</evidence>
<keyword evidence="7" id="KW-1185">Reference proteome</keyword>
<reference evidence="6 7" key="1">
    <citation type="submission" date="2023-07" db="EMBL/GenBank/DDBJ databases">
        <title>Genomic Encyclopedia of Type Strains, Phase IV (KMG-IV): sequencing the most valuable type-strain genomes for metagenomic binning, comparative biology and taxonomic classification.</title>
        <authorList>
            <person name="Goeker M."/>
        </authorList>
    </citation>
    <scope>NUCLEOTIDE SEQUENCE [LARGE SCALE GENOMIC DNA]</scope>
    <source>
        <strain evidence="6 7">DSM 15561</strain>
    </source>
</reference>
<comment type="caution">
    <text evidence="6">The sequence shown here is derived from an EMBL/GenBank/DDBJ whole genome shotgun (WGS) entry which is preliminary data.</text>
</comment>
<keyword evidence="5 6" id="KW-0413">Isomerase</keyword>
<gene>
    <name evidence="6" type="ORF">QOZ99_003074</name>
</gene>